<name>A0A3L8Q2B2_9GAMM</name>
<feature type="compositionally biased region" description="Low complexity" evidence="1">
    <location>
        <begin position="115"/>
        <end position="125"/>
    </location>
</feature>
<organism evidence="2 3">
    <name type="scientific">Parashewanella curva</name>
    <dbReference type="NCBI Taxonomy" id="2338552"/>
    <lineage>
        <taxon>Bacteria</taxon>
        <taxon>Pseudomonadati</taxon>
        <taxon>Pseudomonadota</taxon>
        <taxon>Gammaproteobacteria</taxon>
        <taxon>Alteromonadales</taxon>
        <taxon>Shewanellaceae</taxon>
        <taxon>Parashewanella</taxon>
    </lineage>
</organism>
<evidence type="ECO:0000313" key="2">
    <source>
        <dbReference type="EMBL" id="RLV60462.1"/>
    </source>
</evidence>
<feature type="region of interest" description="Disordered" evidence="1">
    <location>
        <begin position="115"/>
        <end position="135"/>
    </location>
</feature>
<gene>
    <name evidence="2" type="ORF">D5018_06620</name>
</gene>
<dbReference type="Proteomes" id="UP000281474">
    <property type="component" value="Unassembled WGS sequence"/>
</dbReference>
<accession>A0A3L8Q2B2</accession>
<reference evidence="2 3" key="1">
    <citation type="submission" date="2018-09" db="EMBL/GenBank/DDBJ databases">
        <title>Phylogeny of the Shewanellaceae, and recommendation for two new genera, Pseudoshewanella and Parashewanella.</title>
        <authorList>
            <person name="Wang G."/>
        </authorList>
    </citation>
    <scope>NUCLEOTIDE SEQUENCE [LARGE SCALE GENOMIC DNA]</scope>
    <source>
        <strain evidence="2 3">C51</strain>
    </source>
</reference>
<protein>
    <submittedName>
        <fullName evidence="2">Uncharacterized protein</fullName>
    </submittedName>
</protein>
<dbReference type="EMBL" id="QZEI01000015">
    <property type="protein sequence ID" value="RLV60462.1"/>
    <property type="molecule type" value="Genomic_DNA"/>
</dbReference>
<comment type="caution">
    <text evidence="2">The sequence shown here is derived from an EMBL/GenBank/DDBJ whole genome shotgun (WGS) entry which is preliminary data.</text>
</comment>
<dbReference type="AlphaFoldDB" id="A0A3L8Q2B2"/>
<keyword evidence="3" id="KW-1185">Reference proteome</keyword>
<evidence type="ECO:0000256" key="1">
    <source>
        <dbReference type="SAM" id="MobiDB-lite"/>
    </source>
</evidence>
<evidence type="ECO:0000313" key="3">
    <source>
        <dbReference type="Proteomes" id="UP000281474"/>
    </source>
</evidence>
<proteinExistence type="predicted"/>
<sequence length="272" mass="30571">MLATLNAATTLEPLVWDPNKRNLEQLSDSGLSALQNAMSRESQLMLIIKGVDETRSLHFRVRSFAHSTSLEVQSYIESDSLLCAALNEQLNSYKVSHKMNHVPKLLTEADDTEMSFFRSPSGSSESDPDSGHYHLGNQHQTQALQALTKRDVVAEAQRAEQRIKENKHKFEGYKMCVAGQMKELISDKENICRVEFELKAGSHQLIFCSPDGGKTPIVSSHDIHLNGVIELKLKGEWSEGDNQFQLAEPGTYEFKILTDWQSFSLIMTKLTS</sequence>